<proteinExistence type="predicted"/>
<dbReference type="Gene3D" id="3.20.20.70">
    <property type="entry name" value="Aldolase class I"/>
    <property type="match status" value="1"/>
</dbReference>
<dbReference type="PANTHER" id="PTHR48109">
    <property type="entry name" value="DIHYDROOROTATE DEHYDROGENASE (QUINONE), MITOCHONDRIAL-RELATED"/>
    <property type="match status" value="1"/>
</dbReference>
<evidence type="ECO:0000256" key="1">
    <source>
        <dbReference type="ARBA" id="ARBA00001917"/>
    </source>
</evidence>
<dbReference type="GO" id="GO:0006207">
    <property type="term" value="P:'de novo' pyrimidine nucleobase biosynthetic process"/>
    <property type="evidence" value="ECO:0007669"/>
    <property type="project" value="TreeGrafter"/>
</dbReference>
<organism evidence="3 4">
    <name type="scientific">Desulfotignum phosphitoxidans DSM 13687</name>
    <dbReference type="NCBI Taxonomy" id="1286635"/>
    <lineage>
        <taxon>Bacteria</taxon>
        <taxon>Pseudomonadati</taxon>
        <taxon>Thermodesulfobacteriota</taxon>
        <taxon>Desulfobacteria</taxon>
        <taxon>Desulfobacterales</taxon>
        <taxon>Desulfobacteraceae</taxon>
        <taxon>Desulfotignum</taxon>
    </lineage>
</organism>
<keyword evidence="4" id="KW-1185">Reference proteome</keyword>
<dbReference type="InterPro" id="IPR050074">
    <property type="entry name" value="DHO_dehydrogenase"/>
</dbReference>
<accession>S0FQA5</accession>
<comment type="pathway">
    <text evidence="2">Pyrimidine metabolism; UMP biosynthesis via de novo pathway.</text>
</comment>
<evidence type="ECO:0000313" key="4">
    <source>
        <dbReference type="Proteomes" id="UP000014216"/>
    </source>
</evidence>
<dbReference type="PANTHER" id="PTHR48109:SF3">
    <property type="entry name" value="SLL0744 PROTEIN"/>
    <property type="match status" value="1"/>
</dbReference>
<dbReference type="EMBL" id="APJX01000019">
    <property type="protein sequence ID" value="EMS77243.1"/>
    <property type="molecule type" value="Genomic_DNA"/>
</dbReference>
<dbReference type="GO" id="GO:0005737">
    <property type="term" value="C:cytoplasm"/>
    <property type="evidence" value="ECO:0007669"/>
    <property type="project" value="TreeGrafter"/>
</dbReference>
<dbReference type="InterPro" id="IPR013785">
    <property type="entry name" value="Aldolase_TIM"/>
</dbReference>
<protein>
    <submittedName>
        <fullName evidence="3">Dihydroorotate dehydrogenase</fullName>
    </submittedName>
</protein>
<dbReference type="Proteomes" id="UP000014216">
    <property type="component" value="Unassembled WGS sequence"/>
</dbReference>
<dbReference type="SUPFAM" id="SSF51395">
    <property type="entry name" value="FMN-linked oxidoreductases"/>
    <property type="match status" value="1"/>
</dbReference>
<gene>
    <name evidence="3" type="ORF">Dpo_19c00180</name>
</gene>
<sequence>MLETVDIPVSLKISPYFTDLGPMIQQLSRTGVKGLVLFNRFFSPDFDIDQFDIQPSFTFSTPSDLAVSLRWIAMMSERTDCDLAASTGVHDSNALIKQILAGANAVQTVSCLYKNGTGYIKTLLEGLEIWMHNKGFRQIADFRGKMSQAKSKDPALYERTQFMKYFGRKKM</sequence>
<comment type="caution">
    <text evidence="3">The sequence shown here is derived from an EMBL/GenBank/DDBJ whole genome shotgun (WGS) entry which is preliminary data.</text>
</comment>
<dbReference type="AlphaFoldDB" id="S0FQA5"/>
<reference evidence="3 4" key="1">
    <citation type="journal article" date="2013" name="Genome Announc.">
        <title>Draft Genome Sequence of Desulfotignum phosphitoxidans DSM 13687 Strain FiPS-3.</title>
        <authorList>
            <person name="Poehlein A."/>
            <person name="Daniel R."/>
            <person name="Simeonova D.D."/>
        </authorList>
    </citation>
    <scope>NUCLEOTIDE SEQUENCE [LARGE SCALE GENOMIC DNA]</scope>
    <source>
        <strain evidence="3 4">DSM 13687</strain>
    </source>
</reference>
<comment type="cofactor">
    <cofactor evidence="1">
        <name>FMN</name>
        <dbReference type="ChEBI" id="CHEBI:58210"/>
    </cofactor>
</comment>
<dbReference type="GO" id="GO:0004152">
    <property type="term" value="F:dihydroorotate dehydrogenase activity"/>
    <property type="evidence" value="ECO:0007669"/>
    <property type="project" value="TreeGrafter"/>
</dbReference>
<name>S0FQA5_9BACT</name>
<evidence type="ECO:0000256" key="2">
    <source>
        <dbReference type="ARBA" id="ARBA00004725"/>
    </source>
</evidence>
<evidence type="ECO:0000313" key="3">
    <source>
        <dbReference type="EMBL" id="EMS77243.1"/>
    </source>
</evidence>